<dbReference type="RefSeq" id="WP_247965712.1">
    <property type="nucleotide sequence ID" value="NZ_CP095873.1"/>
</dbReference>
<organism evidence="1 2">
    <name type="scientific">Alcaligenes faecalis</name>
    <dbReference type="NCBI Taxonomy" id="511"/>
    <lineage>
        <taxon>Bacteria</taxon>
        <taxon>Pseudomonadati</taxon>
        <taxon>Pseudomonadota</taxon>
        <taxon>Betaproteobacteria</taxon>
        <taxon>Burkholderiales</taxon>
        <taxon>Alcaligenaceae</taxon>
        <taxon>Alcaligenes</taxon>
    </lineage>
</organism>
<gene>
    <name evidence="1" type="ORF">MXF72_12275</name>
</gene>
<dbReference type="InterPro" id="IPR048922">
    <property type="entry name" value="Bbp16"/>
</dbReference>
<reference evidence="1" key="1">
    <citation type="submission" date="2022-04" db="EMBL/GenBank/DDBJ databases">
        <title>Genomic mining of Alcaligenes faecalis D334 producing ectoin and derivatives.</title>
        <authorList>
            <person name="Doan V.T."/>
            <person name="Quach N.T."/>
            <person name="Vu T.-H.-N."/>
            <person name="Phi Q.-T."/>
        </authorList>
    </citation>
    <scope>NUCLEOTIDE SEQUENCE</scope>
    <source>
        <strain evidence="1">D334</strain>
    </source>
</reference>
<dbReference type="AlphaFoldDB" id="A0AAE9H9P7"/>
<accession>A0AAE9H9P7</accession>
<sequence length="128" mass="13397">MYIDSRLELSVKQVVAAAGPSTNVIDVGSSPRHIGPGQPMYVVVQTDAVVAADVTVTVQTAAAAGFSGAVAIASVLIPANTPAGARFVIGFPYSNKRYLRLNYDAAITASAWLTSQEPQSWESYPAQV</sequence>
<name>A0AAE9H9P7_ALCFA</name>
<protein>
    <submittedName>
        <fullName evidence="1">Uncharacterized protein</fullName>
    </submittedName>
</protein>
<dbReference type="Proteomes" id="UP000830925">
    <property type="component" value="Chromosome"/>
</dbReference>
<evidence type="ECO:0000313" key="2">
    <source>
        <dbReference type="Proteomes" id="UP000830925"/>
    </source>
</evidence>
<dbReference type="EMBL" id="CP095873">
    <property type="protein sequence ID" value="UPL20201.1"/>
    <property type="molecule type" value="Genomic_DNA"/>
</dbReference>
<evidence type="ECO:0000313" key="1">
    <source>
        <dbReference type="EMBL" id="UPL20201.1"/>
    </source>
</evidence>
<proteinExistence type="predicted"/>
<dbReference type="Pfam" id="PF21190">
    <property type="entry name" value="Bbp16"/>
    <property type="match status" value="1"/>
</dbReference>
<dbReference type="Gene3D" id="2.60.120.1110">
    <property type="match status" value="1"/>
</dbReference>